<gene>
    <name evidence="1" type="ORF">KFE25_010670</name>
</gene>
<dbReference type="InterPro" id="IPR029063">
    <property type="entry name" value="SAM-dependent_MTases_sf"/>
</dbReference>
<dbReference type="Gene3D" id="3.40.50.150">
    <property type="entry name" value="Vaccinia Virus protein VP39"/>
    <property type="match status" value="1"/>
</dbReference>
<comment type="caution">
    <text evidence="1">The sequence shown here is derived from an EMBL/GenBank/DDBJ whole genome shotgun (WGS) entry which is preliminary data.</text>
</comment>
<evidence type="ECO:0008006" key="3">
    <source>
        <dbReference type="Google" id="ProtNLM"/>
    </source>
</evidence>
<protein>
    <recommendedName>
        <fullName evidence="3">Spermidine synthase</fullName>
    </recommendedName>
</protein>
<reference evidence="1" key="1">
    <citation type="submission" date="2021-05" db="EMBL/GenBank/DDBJ databases">
        <title>The genome of the haptophyte Pavlova lutheri (Diacronema luteri, Pavlovales) - a model for lipid biosynthesis in eukaryotic algae.</title>
        <authorList>
            <person name="Hulatt C.J."/>
            <person name="Posewitz M.C."/>
        </authorList>
    </citation>
    <scope>NUCLEOTIDE SEQUENCE</scope>
    <source>
        <strain evidence="1">NIVA-4/92</strain>
    </source>
</reference>
<name>A0A8J5XB87_DIALT</name>
<evidence type="ECO:0000313" key="2">
    <source>
        <dbReference type="Proteomes" id="UP000751190"/>
    </source>
</evidence>
<proteinExistence type="predicted"/>
<sequence length="332" mass="34090">MARTVVWEEAFALGAVAFVIDEAAAENDDGVRRLYLLEPPSSHMLVQTEVGLRAGGEPAPRELRFAFHRAMLAALVDFGLAAGGPPRAEPERLLCLGLGGGALASWLALALPRAAVHVAEVHAELVPIASRLFGMPHPRRAAGAGVHVHVSDAHALLLASPPALTAAPFDAIFVDVNAPAHDVFLAAPGSAFVSRHCLEAMRARCCGVVVLNVLVARLAAHSGVVSALVALLEDVFSAVWAWPPRADAHRALGEQPLAALTGEANCLLFCDCAAAEAGAAGLAGQIVREHAAAALASAPAEHVSSFMAVRAIAQGARAAAAVASASDADPPR</sequence>
<accession>A0A8J5XB87</accession>
<evidence type="ECO:0000313" key="1">
    <source>
        <dbReference type="EMBL" id="KAG8460919.1"/>
    </source>
</evidence>
<organism evidence="1 2">
    <name type="scientific">Diacronema lutheri</name>
    <name type="common">Unicellular marine alga</name>
    <name type="synonym">Monochrysis lutheri</name>
    <dbReference type="NCBI Taxonomy" id="2081491"/>
    <lineage>
        <taxon>Eukaryota</taxon>
        <taxon>Haptista</taxon>
        <taxon>Haptophyta</taxon>
        <taxon>Pavlovophyceae</taxon>
        <taxon>Pavlovales</taxon>
        <taxon>Pavlovaceae</taxon>
        <taxon>Diacronema</taxon>
    </lineage>
</organism>
<dbReference type="SUPFAM" id="SSF53335">
    <property type="entry name" value="S-adenosyl-L-methionine-dependent methyltransferases"/>
    <property type="match status" value="1"/>
</dbReference>
<dbReference type="Proteomes" id="UP000751190">
    <property type="component" value="Unassembled WGS sequence"/>
</dbReference>
<dbReference type="EMBL" id="JAGTXO010000029">
    <property type="protein sequence ID" value="KAG8460919.1"/>
    <property type="molecule type" value="Genomic_DNA"/>
</dbReference>
<dbReference type="AlphaFoldDB" id="A0A8J5XB87"/>
<keyword evidence="2" id="KW-1185">Reference proteome</keyword>